<dbReference type="Proteomes" id="UP000054729">
    <property type="component" value="Unassembled WGS sequence"/>
</dbReference>
<dbReference type="EMBL" id="LNZB01000060">
    <property type="protein sequence ID" value="KTD74979.1"/>
    <property type="molecule type" value="Genomic_DNA"/>
</dbReference>
<dbReference type="RefSeq" id="WP_058481622.1">
    <property type="nucleotide sequence ID" value="NZ_CAAAIQ010000022.1"/>
</dbReference>
<dbReference type="PATRIC" id="fig|66969.6.peg.3292"/>
<evidence type="ECO:0000313" key="1">
    <source>
        <dbReference type="EMBL" id="KTD74979.1"/>
    </source>
</evidence>
<dbReference type="AlphaFoldDB" id="A0A0W1A1T6"/>
<keyword evidence="2" id="KW-1185">Reference proteome</keyword>
<organism evidence="1 2">
    <name type="scientific">Legionella waltersii</name>
    <dbReference type="NCBI Taxonomy" id="66969"/>
    <lineage>
        <taxon>Bacteria</taxon>
        <taxon>Pseudomonadati</taxon>
        <taxon>Pseudomonadota</taxon>
        <taxon>Gammaproteobacteria</taxon>
        <taxon>Legionellales</taxon>
        <taxon>Legionellaceae</taxon>
        <taxon>Legionella</taxon>
    </lineage>
</organism>
<accession>A0A0W1A1T6</accession>
<reference evidence="1 2" key="1">
    <citation type="submission" date="2015-11" db="EMBL/GenBank/DDBJ databases">
        <title>Genomic analysis of 38 Legionella species identifies large and diverse effector repertoires.</title>
        <authorList>
            <person name="Burstein D."/>
            <person name="Amaro F."/>
            <person name="Zusman T."/>
            <person name="Lifshitz Z."/>
            <person name="Cohen O."/>
            <person name="Gilbert J.A."/>
            <person name="Pupko T."/>
            <person name="Shuman H.A."/>
            <person name="Segal G."/>
        </authorList>
    </citation>
    <scope>NUCLEOTIDE SEQUENCE [LARGE SCALE GENOMIC DNA]</scope>
    <source>
        <strain evidence="1 2">ATCC 51914</strain>
    </source>
</reference>
<proteinExistence type="predicted"/>
<sequence>MVKIVIEKDNHEVVLLDTEHIRLGDVSDYYTKLSHYGKFDDAIDAMSKIDLNDEDNWRVAILLKNLQKKRDEAAEPEFSLLVKKCKEFIELSNSNTIKSMKRLSCYRVGVDAGAGFKEDDLDILGTEGFVDCVGLLIATHDQHATPCYYVAHINGNRTTKLEVQKELDKILSDVQHLTGRKLTWSTLRNQVTLVGAGSDTEEPSLCYKQTFKRLTQEKANPTPLFGSSVVFNLGAKSLDDLIVLDPKGQLNQGIQSKVPRAGHGVYSPLDTTIESLTSLTIEKQIEEAMVVEEREAQSNPRSIPFSHIA</sequence>
<comment type="caution">
    <text evidence="1">The sequence shown here is derived from an EMBL/GenBank/DDBJ whole genome shotgun (WGS) entry which is preliminary data.</text>
</comment>
<protein>
    <submittedName>
        <fullName evidence="1">Uncharacterized protein</fullName>
    </submittedName>
</protein>
<gene>
    <name evidence="1" type="ORF">Lwal_3020</name>
</gene>
<evidence type="ECO:0000313" key="2">
    <source>
        <dbReference type="Proteomes" id="UP000054729"/>
    </source>
</evidence>
<name>A0A0W1A1T6_9GAMM</name>